<gene>
    <name evidence="13" type="ORF">E4099_23875</name>
</gene>
<keyword evidence="14" id="KW-1185">Reference proteome</keyword>
<sequence>MTSPEHTLAPAPPRKRSPRPAPGTGASRAFAWLLVVAGSLGLLGSFVISIDKIKLLEDPGFVPGCSLNAVVSCTSVMQSEQASAFGFPNPLIGLAAFAVVIAIGFGLLSGATYPRWHWIGLNVGTLLGTVFCMWLMTQALYDIGALCLWCALVWLATIALFWYTTVHNIRHGIIPAPRALVAGVLEFHWALPTTWYLVIAMLVGTRFWSYWQTLL</sequence>
<dbReference type="SMART" id="SM00756">
    <property type="entry name" value="VKc"/>
    <property type="match status" value="1"/>
</dbReference>
<evidence type="ECO:0000256" key="7">
    <source>
        <dbReference type="ARBA" id="ARBA00023136"/>
    </source>
</evidence>
<evidence type="ECO:0000256" key="8">
    <source>
        <dbReference type="ARBA" id="ARBA00023157"/>
    </source>
</evidence>
<evidence type="ECO:0000313" key="13">
    <source>
        <dbReference type="EMBL" id="TGA96886.1"/>
    </source>
</evidence>
<name>A0A4Z0GJ94_9ACTN</name>
<feature type="transmembrane region" description="Helical" evidence="11">
    <location>
        <begin position="91"/>
        <end position="111"/>
    </location>
</feature>
<feature type="region of interest" description="Disordered" evidence="10">
    <location>
        <begin position="1"/>
        <end position="23"/>
    </location>
</feature>
<evidence type="ECO:0000256" key="1">
    <source>
        <dbReference type="ARBA" id="ARBA00004141"/>
    </source>
</evidence>
<evidence type="ECO:0000256" key="4">
    <source>
        <dbReference type="ARBA" id="ARBA00022719"/>
    </source>
</evidence>
<keyword evidence="7 11" id="KW-0472">Membrane</keyword>
<dbReference type="InterPro" id="IPR038354">
    <property type="entry name" value="VKOR_sf"/>
</dbReference>
<keyword evidence="8" id="KW-1015">Disulfide bond</keyword>
<evidence type="ECO:0000256" key="5">
    <source>
        <dbReference type="ARBA" id="ARBA00022989"/>
    </source>
</evidence>
<evidence type="ECO:0000256" key="9">
    <source>
        <dbReference type="ARBA" id="ARBA00023284"/>
    </source>
</evidence>
<dbReference type="Pfam" id="PF07884">
    <property type="entry name" value="VKOR"/>
    <property type="match status" value="1"/>
</dbReference>
<dbReference type="PANTHER" id="PTHR34573">
    <property type="entry name" value="VKC DOMAIN-CONTAINING PROTEIN"/>
    <property type="match status" value="1"/>
</dbReference>
<feature type="transmembrane region" description="Helical" evidence="11">
    <location>
        <begin position="118"/>
        <end position="137"/>
    </location>
</feature>
<keyword evidence="6" id="KW-0560">Oxidoreductase</keyword>
<protein>
    <submittedName>
        <fullName evidence="13">Vitamin K epoxide reductase family protein</fullName>
    </submittedName>
</protein>
<dbReference type="Proteomes" id="UP000297948">
    <property type="component" value="Unassembled WGS sequence"/>
</dbReference>
<dbReference type="InterPro" id="IPR041714">
    <property type="entry name" value="VKOR_Actinobacteria"/>
</dbReference>
<organism evidence="13 14">
    <name type="scientific">Streptomyces palmae</name>
    <dbReference type="NCBI Taxonomy" id="1701085"/>
    <lineage>
        <taxon>Bacteria</taxon>
        <taxon>Bacillati</taxon>
        <taxon>Actinomycetota</taxon>
        <taxon>Actinomycetes</taxon>
        <taxon>Kitasatosporales</taxon>
        <taxon>Streptomycetaceae</taxon>
        <taxon>Streptomyces</taxon>
    </lineage>
</organism>
<feature type="domain" description="Vitamin K epoxide reductase" evidence="12">
    <location>
        <begin position="27"/>
        <end position="168"/>
    </location>
</feature>
<dbReference type="GO" id="GO:0048038">
    <property type="term" value="F:quinone binding"/>
    <property type="evidence" value="ECO:0007669"/>
    <property type="project" value="UniProtKB-KW"/>
</dbReference>
<evidence type="ECO:0000259" key="12">
    <source>
        <dbReference type="SMART" id="SM00756"/>
    </source>
</evidence>
<keyword evidence="4" id="KW-0874">Quinone</keyword>
<proteinExistence type="inferred from homology"/>
<evidence type="ECO:0000256" key="11">
    <source>
        <dbReference type="SAM" id="Phobius"/>
    </source>
</evidence>
<keyword evidence="9" id="KW-0676">Redox-active center</keyword>
<dbReference type="OrthoDB" id="9783799at2"/>
<dbReference type="CDD" id="cd12922">
    <property type="entry name" value="VKOR_5"/>
    <property type="match status" value="1"/>
</dbReference>
<evidence type="ECO:0000256" key="2">
    <source>
        <dbReference type="ARBA" id="ARBA00006214"/>
    </source>
</evidence>
<reference evidence="13 14" key="1">
    <citation type="submission" date="2019-03" db="EMBL/GenBank/DDBJ databases">
        <authorList>
            <person name="Gonzalez-Pimentel J.L."/>
        </authorList>
    </citation>
    <scope>NUCLEOTIDE SEQUENCE [LARGE SCALE GENOMIC DNA]</scope>
    <source>
        <strain evidence="13 14">JCM 31289</strain>
    </source>
</reference>
<dbReference type="AlphaFoldDB" id="A0A4Z0GJ94"/>
<evidence type="ECO:0000256" key="10">
    <source>
        <dbReference type="SAM" id="MobiDB-lite"/>
    </source>
</evidence>
<evidence type="ECO:0000313" key="14">
    <source>
        <dbReference type="Proteomes" id="UP000297948"/>
    </source>
</evidence>
<dbReference type="GO" id="GO:0016020">
    <property type="term" value="C:membrane"/>
    <property type="evidence" value="ECO:0007669"/>
    <property type="project" value="UniProtKB-SubCell"/>
</dbReference>
<dbReference type="RefSeq" id="WP_135341177.1">
    <property type="nucleotide sequence ID" value="NZ_JBHLTX010000022.1"/>
</dbReference>
<dbReference type="InterPro" id="IPR012932">
    <property type="entry name" value="VKOR"/>
</dbReference>
<comment type="caution">
    <text evidence="13">The sequence shown here is derived from an EMBL/GenBank/DDBJ whole genome shotgun (WGS) entry which is preliminary data.</text>
</comment>
<dbReference type="Gene3D" id="1.20.1440.130">
    <property type="entry name" value="VKOR domain"/>
    <property type="match status" value="1"/>
</dbReference>
<comment type="subcellular location">
    <subcellularLocation>
        <location evidence="1">Membrane</location>
        <topology evidence="1">Multi-pass membrane protein</topology>
    </subcellularLocation>
</comment>
<keyword evidence="3 11" id="KW-0812">Transmembrane</keyword>
<evidence type="ECO:0000256" key="3">
    <source>
        <dbReference type="ARBA" id="ARBA00022692"/>
    </source>
</evidence>
<feature type="transmembrane region" description="Helical" evidence="11">
    <location>
        <begin position="143"/>
        <end position="166"/>
    </location>
</feature>
<dbReference type="EMBL" id="SRID01000282">
    <property type="protein sequence ID" value="TGA96886.1"/>
    <property type="molecule type" value="Genomic_DNA"/>
</dbReference>
<feature type="transmembrane region" description="Helical" evidence="11">
    <location>
        <begin position="187"/>
        <end position="208"/>
    </location>
</feature>
<dbReference type="PANTHER" id="PTHR34573:SF1">
    <property type="entry name" value="VITAMIN K EPOXIDE REDUCTASE DOMAIN-CONTAINING PROTEIN"/>
    <property type="match status" value="1"/>
</dbReference>
<dbReference type="GO" id="GO:0016491">
    <property type="term" value="F:oxidoreductase activity"/>
    <property type="evidence" value="ECO:0007669"/>
    <property type="project" value="UniProtKB-KW"/>
</dbReference>
<evidence type="ECO:0000256" key="6">
    <source>
        <dbReference type="ARBA" id="ARBA00023002"/>
    </source>
</evidence>
<feature type="transmembrane region" description="Helical" evidence="11">
    <location>
        <begin position="29"/>
        <end position="48"/>
    </location>
</feature>
<comment type="similarity">
    <text evidence="2">Belongs to the VKOR family.</text>
</comment>
<accession>A0A4Z0GJ94</accession>
<keyword evidence="5 11" id="KW-1133">Transmembrane helix</keyword>